<gene>
    <name evidence="2" type="ORF">HanXRQr2_Chr14g0645561</name>
</gene>
<protein>
    <recommendedName>
        <fullName evidence="4">Secreted protein</fullName>
    </recommendedName>
</protein>
<accession>A0A9K3EAV8</accession>
<name>A0A9K3EAV8_HELAN</name>
<dbReference type="Gramene" id="mRNA:HanXRQr2_Chr14g0645561">
    <property type="protein sequence ID" value="mRNA:HanXRQr2_Chr14g0645561"/>
    <property type="gene ID" value="HanXRQr2_Chr14g0645561"/>
</dbReference>
<keyword evidence="1" id="KW-0732">Signal</keyword>
<evidence type="ECO:0000256" key="1">
    <source>
        <dbReference type="SAM" id="SignalP"/>
    </source>
</evidence>
<dbReference type="AlphaFoldDB" id="A0A9K3EAV8"/>
<reference evidence="2" key="1">
    <citation type="journal article" date="2017" name="Nature">
        <title>The sunflower genome provides insights into oil metabolism, flowering and Asterid evolution.</title>
        <authorList>
            <person name="Badouin H."/>
            <person name="Gouzy J."/>
            <person name="Grassa C.J."/>
            <person name="Murat F."/>
            <person name="Staton S.E."/>
            <person name="Cottret L."/>
            <person name="Lelandais-Briere C."/>
            <person name="Owens G.L."/>
            <person name="Carrere S."/>
            <person name="Mayjonade B."/>
            <person name="Legrand L."/>
            <person name="Gill N."/>
            <person name="Kane N.C."/>
            <person name="Bowers J.E."/>
            <person name="Hubner S."/>
            <person name="Bellec A."/>
            <person name="Berard A."/>
            <person name="Berges H."/>
            <person name="Blanchet N."/>
            <person name="Boniface M.C."/>
            <person name="Brunel D."/>
            <person name="Catrice O."/>
            <person name="Chaidir N."/>
            <person name="Claudel C."/>
            <person name="Donnadieu C."/>
            <person name="Faraut T."/>
            <person name="Fievet G."/>
            <person name="Helmstetter N."/>
            <person name="King M."/>
            <person name="Knapp S.J."/>
            <person name="Lai Z."/>
            <person name="Le Paslier M.C."/>
            <person name="Lippi Y."/>
            <person name="Lorenzon L."/>
            <person name="Mandel J.R."/>
            <person name="Marage G."/>
            <person name="Marchand G."/>
            <person name="Marquand E."/>
            <person name="Bret-Mestries E."/>
            <person name="Morien E."/>
            <person name="Nambeesan S."/>
            <person name="Nguyen T."/>
            <person name="Pegot-Espagnet P."/>
            <person name="Pouilly N."/>
            <person name="Raftis F."/>
            <person name="Sallet E."/>
            <person name="Schiex T."/>
            <person name="Thomas J."/>
            <person name="Vandecasteele C."/>
            <person name="Vares D."/>
            <person name="Vear F."/>
            <person name="Vautrin S."/>
            <person name="Crespi M."/>
            <person name="Mangin B."/>
            <person name="Burke J.M."/>
            <person name="Salse J."/>
            <person name="Munos S."/>
            <person name="Vincourt P."/>
            <person name="Rieseberg L.H."/>
            <person name="Langlade N.B."/>
        </authorList>
    </citation>
    <scope>NUCLEOTIDE SEQUENCE</scope>
    <source>
        <tissue evidence="2">Leaves</tissue>
    </source>
</reference>
<reference evidence="2" key="2">
    <citation type="submission" date="2020-06" db="EMBL/GenBank/DDBJ databases">
        <title>Helianthus annuus Genome sequencing and assembly Release 2.</title>
        <authorList>
            <person name="Gouzy J."/>
            <person name="Langlade N."/>
            <person name="Munos S."/>
        </authorList>
    </citation>
    <scope>NUCLEOTIDE SEQUENCE</scope>
    <source>
        <tissue evidence="2">Leaves</tissue>
    </source>
</reference>
<feature type="signal peptide" evidence="1">
    <location>
        <begin position="1"/>
        <end position="25"/>
    </location>
</feature>
<keyword evidence="3" id="KW-1185">Reference proteome</keyword>
<evidence type="ECO:0008006" key="4">
    <source>
        <dbReference type="Google" id="ProtNLM"/>
    </source>
</evidence>
<evidence type="ECO:0000313" key="2">
    <source>
        <dbReference type="EMBL" id="KAF5769204.1"/>
    </source>
</evidence>
<feature type="chain" id="PRO_5039912165" description="Secreted protein" evidence="1">
    <location>
        <begin position="26"/>
        <end position="64"/>
    </location>
</feature>
<comment type="caution">
    <text evidence="2">The sequence shown here is derived from an EMBL/GenBank/DDBJ whole genome shotgun (WGS) entry which is preliminary data.</text>
</comment>
<evidence type="ECO:0000313" key="3">
    <source>
        <dbReference type="Proteomes" id="UP000215914"/>
    </source>
</evidence>
<sequence>MQRFGWSWQWWLWWWLELAVVAVVGEDDRSCRFPVSSDGSSGGVIMKWQWRWLSVLCEGEEEKG</sequence>
<dbReference type="Proteomes" id="UP000215914">
    <property type="component" value="Unassembled WGS sequence"/>
</dbReference>
<organism evidence="2 3">
    <name type="scientific">Helianthus annuus</name>
    <name type="common">Common sunflower</name>
    <dbReference type="NCBI Taxonomy" id="4232"/>
    <lineage>
        <taxon>Eukaryota</taxon>
        <taxon>Viridiplantae</taxon>
        <taxon>Streptophyta</taxon>
        <taxon>Embryophyta</taxon>
        <taxon>Tracheophyta</taxon>
        <taxon>Spermatophyta</taxon>
        <taxon>Magnoliopsida</taxon>
        <taxon>eudicotyledons</taxon>
        <taxon>Gunneridae</taxon>
        <taxon>Pentapetalae</taxon>
        <taxon>asterids</taxon>
        <taxon>campanulids</taxon>
        <taxon>Asterales</taxon>
        <taxon>Asteraceae</taxon>
        <taxon>Asteroideae</taxon>
        <taxon>Heliantheae alliance</taxon>
        <taxon>Heliantheae</taxon>
        <taxon>Helianthus</taxon>
    </lineage>
</organism>
<proteinExistence type="predicted"/>
<dbReference type="EMBL" id="MNCJ02000329">
    <property type="protein sequence ID" value="KAF5769204.1"/>
    <property type="molecule type" value="Genomic_DNA"/>
</dbReference>